<evidence type="ECO:0000313" key="6">
    <source>
        <dbReference type="Proteomes" id="UP000033867"/>
    </source>
</evidence>
<gene>
    <name evidence="5" type="ORF">UV42_C0045G0014</name>
</gene>
<name>A0A0G1DIU6_9BACT</name>
<dbReference type="Proteomes" id="UP000033867">
    <property type="component" value="Unassembled WGS sequence"/>
</dbReference>
<sequence>MKSLPKLGSSLSAEHIAFLNTFSTSCRRSILEMTTNAASGHPGGSLSCIDYLSLLYAFIISQSGDPVI</sequence>
<evidence type="ECO:0000256" key="1">
    <source>
        <dbReference type="ARBA" id="ARBA00001964"/>
    </source>
</evidence>
<keyword evidence="4" id="KW-0786">Thiamine pyrophosphate</keyword>
<dbReference type="PROSITE" id="PS51257">
    <property type="entry name" value="PROKAR_LIPOPROTEIN"/>
    <property type="match status" value="1"/>
</dbReference>
<reference evidence="5 6" key="1">
    <citation type="journal article" date="2015" name="Nature">
        <title>rRNA introns, odd ribosomes, and small enigmatic genomes across a large radiation of phyla.</title>
        <authorList>
            <person name="Brown C.T."/>
            <person name="Hug L.A."/>
            <person name="Thomas B.C."/>
            <person name="Sharon I."/>
            <person name="Castelle C.J."/>
            <person name="Singh A."/>
            <person name="Wilkins M.J."/>
            <person name="Williams K.H."/>
            <person name="Banfield J.F."/>
        </authorList>
    </citation>
    <scope>NUCLEOTIDE SEQUENCE [LARGE SCALE GENOMIC DNA]</scope>
</reference>
<keyword evidence="3" id="KW-0479">Metal-binding</keyword>
<evidence type="ECO:0000256" key="2">
    <source>
        <dbReference type="ARBA" id="ARBA00022679"/>
    </source>
</evidence>
<dbReference type="SUPFAM" id="SSF52518">
    <property type="entry name" value="Thiamin diphosphate-binding fold (THDP-binding)"/>
    <property type="match status" value="1"/>
</dbReference>
<keyword evidence="2" id="KW-0808">Transferase</keyword>
<dbReference type="AlphaFoldDB" id="A0A0G1DIU6"/>
<organism evidence="5 6">
    <name type="scientific">Candidatus Magasanikbacteria bacterium GW2011_GWE2_42_7</name>
    <dbReference type="NCBI Taxonomy" id="1619052"/>
    <lineage>
        <taxon>Bacteria</taxon>
        <taxon>Candidatus Magasanikiibacteriota</taxon>
    </lineage>
</organism>
<evidence type="ECO:0000256" key="4">
    <source>
        <dbReference type="ARBA" id="ARBA00023052"/>
    </source>
</evidence>
<dbReference type="Gene3D" id="3.40.50.970">
    <property type="match status" value="1"/>
</dbReference>
<accession>A0A0G1DIU6</accession>
<dbReference type="InterPro" id="IPR029061">
    <property type="entry name" value="THDP-binding"/>
</dbReference>
<protein>
    <submittedName>
        <fullName evidence="5">Transketolase domain-containing protein</fullName>
    </submittedName>
</protein>
<dbReference type="InterPro" id="IPR049557">
    <property type="entry name" value="Transketolase_CS"/>
</dbReference>
<feature type="non-terminal residue" evidence="5">
    <location>
        <position position="68"/>
    </location>
</feature>
<evidence type="ECO:0000256" key="3">
    <source>
        <dbReference type="ARBA" id="ARBA00022723"/>
    </source>
</evidence>
<proteinExistence type="predicted"/>
<dbReference type="EMBL" id="LCEK01000045">
    <property type="protein sequence ID" value="KKS70746.1"/>
    <property type="molecule type" value="Genomic_DNA"/>
</dbReference>
<dbReference type="GO" id="GO:0016740">
    <property type="term" value="F:transferase activity"/>
    <property type="evidence" value="ECO:0007669"/>
    <property type="project" value="UniProtKB-KW"/>
</dbReference>
<comment type="caution">
    <text evidence="5">The sequence shown here is derived from an EMBL/GenBank/DDBJ whole genome shotgun (WGS) entry which is preliminary data.</text>
</comment>
<evidence type="ECO:0000313" key="5">
    <source>
        <dbReference type="EMBL" id="KKS70746.1"/>
    </source>
</evidence>
<dbReference type="PROSITE" id="PS00801">
    <property type="entry name" value="TRANSKETOLASE_1"/>
    <property type="match status" value="1"/>
</dbReference>
<comment type="cofactor">
    <cofactor evidence="1">
        <name>thiamine diphosphate</name>
        <dbReference type="ChEBI" id="CHEBI:58937"/>
    </cofactor>
</comment>
<dbReference type="GO" id="GO:0046872">
    <property type="term" value="F:metal ion binding"/>
    <property type="evidence" value="ECO:0007669"/>
    <property type="project" value="UniProtKB-KW"/>
</dbReference>